<sequence length="64" mass="7252">MKDDLIHAISIYKINFNLIDENDFDKFIIDRAIELANRIEKAIGKSISGRDSGDTIRKFGVALI</sequence>
<evidence type="ECO:0000313" key="1">
    <source>
        <dbReference type="EMBL" id="MRZ52702.1"/>
    </source>
</evidence>
<reference evidence="1 2" key="1">
    <citation type="journal article" date="2019" name="Nat. Med.">
        <title>A library of human gut bacterial isolates paired with longitudinal multiomics data enables mechanistic microbiome research.</title>
        <authorList>
            <person name="Poyet M."/>
            <person name="Groussin M."/>
            <person name="Gibbons S.M."/>
            <person name="Avila-Pacheco J."/>
            <person name="Jiang X."/>
            <person name="Kearney S.M."/>
            <person name="Perrotta A.R."/>
            <person name="Berdy B."/>
            <person name="Zhao S."/>
            <person name="Lieberman T.D."/>
            <person name="Swanson P.K."/>
            <person name="Smith M."/>
            <person name="Roesemann S."/>
            <person name="Alexander J.E."/>
            <person name="Rich S.A."/>
            <person name="Livny J."/>
            <person name="Vlamakis H."/>
            <person name="Clish C."/>
            <person name="Bullock K."/>
            <person name="Deik A."/>
            <person name="Scott J."/>
            <person name="Pierce K.A."/>
            <person name="Xavier R.J."/>
            <person name="Alm E.J."/>
        </authorList>
    </citation>
    <scope>NUCLEOTIDE SEQUENCE [LARGE SCALE GENOMIC DNA]</scope>
    <source>
        <strain evidence="1 2">BIOML-A32</strain>
    </source>
</reference>
<protein>
    <submittedName>
        <fullName evidence="1">Uncharacterized protein</fullName>
    </submittedName>
</protein>
<organism evidence="1 2">
    <name type="scientific">Parabacteroides distasonis</name>
    <dbReference type="NCBI Taxonomy" id="823"/>
    <lineage>
        <taxon>Bacteria</taxon>
        <taxon>Pseudomonadati</taxon>
        <taxon>Bacteroidota</taxon>
        <taxon>Bacteroidia</taxon>
        <taxon>Bacteroidales</taxon>
        <taxon>Tannerellaceae</taxon>
        <taxon>Parabacteroides</taxon>
    </lineage>
</organism>
<dbReference type="RefSeq" id="WP_129944069.1">
    <property type="nucleotide sequence ID" value="NZ_WKMC01000035.1"/>
</dbReference>
<name>A0A7K0HRL4_PARDI</name>
<accession>A0A7K0HRL4</accession>
<dbReference type="AlphaFoldDB" id="A0A7K0HRL4"/>
<gene>
    <name evidence="1" type="ORF">GKD66_21305</name>
</gene>
<dbReference type="Proteomes" id="UP000441358">
    <property type="component" value="Unassembled WGS sequence"/>
</dbReference>
<comment type="caution">
    <text evidence="1">The sequence shown here is derived from an EMBL/GenBank/DDBJ whole genome shotgun (WGS) entry which is preliminary data.</text>
</comment>
<dbReference type="EMBL" id="WKMC01000035">
    <property type="protein sequence ID" value="MRZ52702.1"/>
    <property type="molecule type" value="Genomic_DNA"/>
</dbReference>
<evidence type="ECO:0000313" key="2">
    <source>
        <dbReference type="Proteomes" id="UP000441358"/>
    </source>
</evidence>
<proteinExistence type="predicted"/>